<feature type="domain" description="Carbohydrate kinase FGGY N-terminal" evidence="4">
    <location>
        <begin position="5"/>
        <end position="194"/>
    </location>
</feature>
<dbReference type="PANTHER" id="PTHR10196">
    <property type="entry name" value="SUGAR KINASE"/>
    <property type="match status" value="1"/>
</dbReference>
<evidence type="ECO:0000256" key="3">
    <source>
        <dbReference type="ARBA" id="ARBA00022777"/>
    </source>
</evidence>
<dbReference type="GO" id="GO:0005997">
    <property type="term" value="P:xylulose metabolic process"/>
    <property type="evidence" value="ECO:0007669"/>
    <property type="project" value="TreeGrafter"/>
</dbReference>
<comment type="caution">
    <text evidence="6">The sequence shown here is derived from an EMBL/GenBank/DDBJ whole genome shotgun (WGS) entry which is preliminary data.</text>
</comment>
<dbReference type="GO" id="GO:0004856">
    <property type="term" value="F:D-xylulokinase activity"/>
    <property type="evidence" value="ECO:0007669"/>
    <property type="project" value="TreeGrafter"/>
</dbReference>
<dbReference type="Pfam" id="PF00370">
    <property type="entry name" value="FGGY_N"/>
    <property type="match status" value="1"/>
</dbReference>
<feature type="domain" description="Carbohydrate kinase FGGY C-terminal" evidence="5">
    <location>
        <begin position="245"/>
        <end position="294"/>
    </location>
</feature>
<sequence length="456" mass="51926">MKEVIAVFDIGKTNKKFLLFDNKHELVYQDEMVMPTTVDDDGFECDDIAIIESWIISRLKAEVEGGKYDIKGVNFSTYGASLVFLNDAGERLTPVYNYLKPVPEALSQKWYEENGGKREFCRKTASPALGSLLNSGLQIRWLKQYKPEVYAQVKYILHFPQYLSFLYTRYVLSEYTSIGCHTGIWDFDQMRYHDWLVGEGVTLPTPKNNSFVLKVKIAGKEVAVGPGIHDSSASLAPYLLAEVDKFVLVSTGTWCINMNPFNHQPLTQYELENDCLCYLSVGEKPVKSSRFFMGHIHDVNVLRLIGHFGVDSLTYKSVQVDSGLLKAFWEENRAERTFFKEGVPTEYVDNLIDLNQFNSFEEAYHRLIFDLTRLNVASIKLVMEKNDGVQNIFISGGFARNEIFVRLMAAFFPDKKIFTSKVNNASALGAALVINNAFSVKELNAVNLNLKRWETF</sequence>
<proteinExistence type="inferred from homology"/>
<dbReference type="GO" id="GO:0005829">
    <property type="term" value="C:cytosol"/>
    <property type="evidence" value="ECO:0007669"/>
    <property type="project" value="TreeGrafter"/>
</dbReference>
<dbReference type="RefSeq" id="WP_114437280.1">
    <property type="nucleotide sequence ID" value="NZ_QPIZ01000015.1"/>
</dbReference>
<evidence type="ECO:0000256" key="1">
    <source>
        <dbReference type="ARBA" id="ARBA00009156"/>
    </source>
</evidence>
<keyword evidence="7" id="KW-1185">Reference proteome</keyword>
<dbReference type="InterPro" id="IPR018484">
    <property type="entry name" value="FGGY_N"/>
</dbReference>
<evidence type="ECO:0000259" key="5">
    <source>
        <dbReference type="Pfam" id="PF21546"/>
    </source>
</evidence>
<keyword evidence="2" id="KW-0808">Transferase</keyword>
<evidence type="ECO:0000256" key="2">
    <source>
        <dbReference type="ARBA" id="ARBA00022679"/>
    </source>
</evidence>
<dbReference type="Proteomes" id="UP000252733">
    <property type="component" value="Unassembled WGS sequence"/>
</dbReference>
<dbReference type="Gene3D" id="3.30.420.40">
    <property type="match status" value="2"/>
</dbReference>
<keyword evidence="3 6" id="KW-0418">Kinase</keyword>
<accession>A0A368UWT4</accession>
<protein>
    <submittedName>
        <fullName evidence="6">Sugar (Pentulose or hexulose) kinase</fullName>
    </submittedName>
</protein>
<dbReference type="Pfam" id="PF21546">
    <property type="entry name" value="FGGY_C_2"/>
    <property type="match status" value="1"/>
</dbReference>
<dbReference type="CDD" id="cd07772">
    <property type="entry name" value="ASKHA_NBD_FGGY_NaCK-like"/>
    <property type="match status" value="1"/>
</dbReference>
<dbReference type="InterPro" id="IPR049382">
    <property type="entry name" value="FGGY_C_2"/>
</dbReference>
<dbReference type="AlphaFoldDB" id="A0A368UWT4"/>
<evidence type="ECO:0000313" key="6">
    <source>
        <dbReference type="EMBL" id="RCW32520.1"/>
    </source>
</evidence>
<reference evidence="6 7" key="1">
    <citation type="submission" date="2018-07" db="EMBL/GenBank/DDBJ databases">
        <title>Freshwater and sediment microbial communities from various areas in North America, analyzing microbe dynamics in response to fracking.</title>
        <authorList>
            <person name="Lamendella R."/>
        </authorList>
    </citation>
    <scope>NUCLEOTIDE SEQUENCE [LARGE SCALE GENOMIC DNA]</scope>
    <source>
        <strain evidence="6 7">160A</strain>
    </source>
</reference>
<comment type="similarity">
    <text evidence="1">Belongs to the FGGY kinase family.</text>
</comment>
<dbReference type="InterPro" id="IPR043129">
    <property type="entry name" value="ATPase_NBD"/>
</dbReference>
<evidence type="ECO:0000313" key="7">
    <source>
        <dbReference type="Proteomes" id="UP000252733"/>
    </source>
</evidence>
<gene>
    <name evidence="6" type="ORF">DFO77_11565</name>
</gene>
<name>A0A368UWT4_9BACT</name>
<dbReference type="SUPFAM" id="SSF53067">
    <property type="entry name" value="Actin-like ATPase domain"/>
    <property type="match status" value="1"/>
</dbReference>
<dbReference type="EMBL" id="QPIZ01000015">
    <property type="protein sequence ID" value="RCW32520.1"/>
    <property type="molecule type" value="Genomic_DNA"/>
</dbReference>
<organism evidence="6 7">
    <name type="scientific">Marinilabilia salmonicolor</name>
    <dbReference type="NCBI Taxonomy" id="989"/>
    <lineage>
        <taxon>Bacteria</taxon>
        <taxon>Pseudomonadati</taxon>
        <taxon>Bacteroidota</taxon>
        <taxon>Bacteroidia</taxon>
        <taxon>Marinilabiliales</taxon>
        <taxon>Marinilabiliaceae</taxon>
        <taxon>Marinilabilia</taxon>
    </lineage>
</organism>
<dbReference type="PANTHER" id="PTHR10196:SF57">
    <property type="entry name" value="XYLULOSE KINASE"/>
    <property type="match status" value="1"/>
</dbReference>
<evidence type="ECO:0000259" key="4">
    <source>
        <dbReference type="Pfam" id="PF00370"/>
    </source>
</evidence>